<keyword evidence="2" id="KW-1185">Reference proteome</keyword>
<dbReference type="InParanoid" id="H1YXS0"/>
<gene>
    <name evidence="1" type="ORF">Metlim_1818</name>
</gene>
<dbReference type="HOGENOM" id="CLU_2766095_0_0_2"/>
<sequence>MGMSRKWQYRLSVWIRYFGSGGVSADLPDISELGRAGIMKFAAYGYMEITNKESADSGLSVMQYGIRRG</sequence>
<organism evidence="1 2">
    <name type="scientific">Methanoplanus limicola DSM 2279</name>
    <dbReference type="NCBI Taxonomy" id="937775"/>
    <lineage>
        <taxon>Archaea</taxon>
        <taxon>Methanobacteriati</taxon>
        <taxon>Methanobacteriota</taxon>
        <taxon>Stenosarchaea group</taxon>
        <taxon>Methanomicrobia</taxon>
        <taxon>Methanomicrobiales</taxon>
        <taxon>Methanomicrobiaceae</taxon>
        <taxon>Methanoplanus</taxon>
    </lineage>
</organism>
<protein>
    <submittedName>
        <fullName evidence="1">Uncharacterized protein</fullName>
    </submittedName>
</protein>
<dbReference type="EMBL" id="CM001436">
    <property type="protein sequence ID" value="EHQ35919.1"/>
    <property type="molecule type" value="Genomic_DNA"/>
</dbReference>
<proteinExistence type="predicted"/>
<accession>H1YXS0</accession>
<evidence type="ECO:0000313" key="2">
    <source>
        <dbReference type="Proteomes" id="UP000005741"/>
    </source>
</evidence>
<name>H1YXS0_9EURY</name>
<evidence type="ECO:0000313" key="1">
    <source>
        <dbReference type="EMBL" id="EHQ35919.1"/>
    </source>
</evidence>
<dbReference type="AlphaFoldDB" id="H1YXS0"/>
<dbReference type="Proteomes" id="UP000005741">
    <property type="component" value="Chromosome"/>
</dbReference>
<reference evidence="1 2" key="1">
    <citation type="submission" date="2011-10" db="EMBL/GenBank/DDBJ databases">
        <title>The Improved High-Quality Draft genome of Methanoplanus limicola DSM 2279.</title>
        <authorList>
            <consortium name="US DOE Joint Genome Institute (JGI-PGF)"/>
            <person name="Lucas S."/>
            <person name="Copeland A."/>
            <person name="Lapidus A."/>
            <person name="Glavina del Rio T."/>
            <person name="Dalin E."/>
            <person name="Tice H."/>
            <person name="Bruce D."/>
            <person name="Goodwin L."/>
            <person name="Pitluck S."/>
            <person name="Peters L."/>
            <person name="Mikhailova N."/>
            <person name="Lu M."/>
            <person name="Kyrpides N."/>
            <person name="Mavromatis K."/>
            <person name="Ivanova N."/>
            <person name="Markowitz V."/>
            <person name="Cheng J.-F."/>
            <person name="Hugenholtz P."/>
            <person name="Woyke T."/>
            <person name="Wu D."/>
            <person name="Wirth R."/>
            <person name="Brambilla E.-M."/>
            <person name="Klenk H.-P."/>
            <person name="Eisen J.A."/>
        </authorList>
    </citation>
    <scope>NUCLEOTIDE SEQUENCE [LARGE SCALE GENOMIC DNA]</scope>
    <source>
        <strain evidence="1 2">DSM 2279</strain>
    </source>
</reference>